<evidence type="ECO:0000313" key="1">
    <source>
        <dbReference type="EnsemblPlants" id="Pp3c6_8610V3.1"/>
    </source>
</evidence>
<reference evidence="1 2" key="2">
    <citation type="journal article" date="2018" name="Plant J.">
        <title>The Physcomitrella patens chromosome-scale assembly reveals moss genome structure and evolution.</title>
        <authorList>
            <person name="Lang D."/>
            <person name="Ullrich K.K."/>
            <person name="Murat F."/>
            <person name="Fuchs J."/>
            <person name="Jenkins J."/>
            <person name="Haas F.B."/>
            <person name="Piednoel M."/>
            <person name="Gundlach H."/>
            <person name="Van Bel M."/>
            <person name="Meyberg R."/>
            <person name="Vives C."/>
            <person name="Morata J."/>
            <person name="Symeonidi A."/>
            <person name="Hiss M."/>
            <person name="Muchero W."/>
            <person name="Kamisugi Y."/>
            <person name="Saleh O."/>
            <person name="Blanc G."/>
            <person name="Decker E.L."/>
            <person name="van Gessel N."/>
            <person name="Grimwood J."/>
            <person name="Hayes R.D."/>
            <person name="Graham S.W."/>
            <person name="Gunter L.E."/>
            <person name="McDaniel S.F."/>
            <person name="Hoernstein S.N.W."/>
            <person name="Larsson A."/>
            <person name="Li F.W."/>
            <person name="Perroud P.F."/>
            <person name="Phillips J."/>
            <person name="Ranjan P."/>
            <person name="Rokshar D.S."/>
            <person name="Rothfels C.J."/>
            <person name="Schneider L."/>
            <person name="Shu S."/>
            <person name="Stevenson D.W."/>
            <person name="Thummler F."/>
            <person name="Tillich M."/>
            <person name="Villarreal Aguilar J.C."/>
            <person name="Widiez T."/>
            <person name="Wong G.K."/>
            <person name="Wymore A."/>
            <person name="Zhang Y."/>
            <person name="Zimmer A.D."/>
            <person name="Quatrano R.S."/>
            <person name="Mayer K.F.X."/>
            <person name="Goodstein D."/>
            <person name="Casacuberta J.M."/>
            <person name="Vandepoele K."/>
            <person name="Reski R."/>
            <person name="Cuming A.C."/>
            <person name="Tuskan G.A."/>
            <person name="Maumus F."/>
            <person name="Salse J."/>
            <person name="Schmutz J."/>
            <person name="Rensing S.A."/>
        </authorList>
    </citation>
    <scope>NUCLEOTIDE SEQUENCE [LARGE SCALE GENOMIC DNA]</scope>
    <source>
        <strain evidence="1 2">cv. Gransden 2004</strain>
    </source>
</reference>
<evidence type="ECO:0000313" key="2">
    <source>
        <dbReference type="Proteomes" id="UP000006727"/>
    </source>
</evidence>
<dbReference type="AlphaFoldDB" id="A0A7I4FSS3"/>
<dbReference type="SUPFAM" id="SSF51395">
    <property type="entry name" value="FMN-linked oxidoreductases"/>
    <property type="match status" value="1"/>
</dbReference>
<dbReference type="EMBL" id="ABEU02000006">
    <property type="status" value="NOT_ANNOTATED_CDS"/>
    <property type="molecule type" value="Genomic_DNA"/>
</dbReference>
<dbReference type="Proteomes" id="UP000006727">
    <property type="component" value="Chromosome 6"/>
</dbReference>
<reference evidence="1" key="3">
    <citation type="submission" date="2020-12" db="UniProtKB">
        <authorList>
            <consortium name="EnsemblPlants"/>
        </authorList>
    </citation>
    <scope>IDENTIFICATION</scope>
</reference>
<dbReference type="InterPro" id="IPR013785">
    <property type="entry name" value="Aldolase_TIM"/>
</dbReference>
<dbReference type="EnsemblPlants" id="Pp3c6_8610V3.1">
    <property type="protein sequence ID" value="Pp3c6_8610V3.1"/>
    <property type="gene ID" value="Pp3c6_8610"/>
</dbReference>
<protein>
    <submittedName>
        <fullName evidence="1">Uncharacterized protein</fullName>
    </submittedName>
</protein>
<name>A0A7I4FSS3_PHYPA</name>
<accession>A0A7I4FSS3</accession>
<organism evidence="1 2">
    <name type="scientific">Physcomitrium patens</name>
    <name type="common">Spreading-leaved earth moss</name>
    <name type="synonym">Physcomitrella patens</name>
    <dbReference type="NCBI Taxonomy" id="3218"/>
    <lineage>
        <taxon>Eukaryota</taxon>
        <taxon>Viridiplantae</taxon>
        <taxon>Streptophyta</taxon>
        <taxon>Embryophyta</taxon>
        <taxon>Bryophyta</taxon>
        <taxon>Bryophytina</taxon>
        <taxon>Bryopsida</taxon>
        <taxon>Funariidae</taxon>
        <taxon>Funariales</taxon>
        <taxon>Funariaceae</taxon>
        <taxon>Physcomitrium</taxon>
    </lineage>
</organism>
<dbReference type="Gramene" id="Pp3c6_8610V3.1">
    <property type="protein sequence ID" value="Pp3c6_8610V3.1"/>
    <property type="gene ID" value="Pp3c6_8610"/>
</dbReference>
<proteinExistence type="predicted"/>
<dbReference type="Gene3D" id="3.20.20.70">
    <property type="entry name" value="Aldolase class I"/>
    <property type="match status" value="1"/>
</dbReference>
<reference evidence="1 2" key="1">
    <citation type="journal article" date="2008" name="Science">
        <title>The Physcomitrella genome reveals evolutionary insights into the conquest of land by plants.</title>
        <authorList>
            <person name="Rensing S."/>
            <person name="Lang D."/>
            <person name="Zimmer A."/>
            <person name="Terry A."/>
            <person name="Salamov A."/>
            <person name="Shapiro H."/>
            <person name="Nishiyama T."/>
            <person name="Perroud P.-F."/>
            <person name="Lindquist E."/>
            <person name="Kamisugi Y."/>
            <person name="Tanahashi T."/>
            <person name="Sakakibara K."/>
            <person name="Fujita T."/>
            <person name="Oishi K."/>
            <person name="Shin-I T."/>
            <person name="Kuroki Y."/>
            <person name="Toyoda A."/>
            <person name="Suzuki Y."/>
            <person name="Hashimoto A."/>
            <person name="Yamaguchi K."/>
            <person name="Sugano A."/>
            <person name="Kohara Y."/>
            <person name="Fujiyama A."/>
            <person name="Anterola A."/>
            <person name="Aoki S."/>
            <person name="Ashton N."/>
            <person name="Barbazuk W.B."/>
            <person name="Barker E."/>
            <person name="Bennetzen J."/>
            <person name="Bezanilla M."/>
            <person name="Blankenship R."/>
            <person name="Cho S.H."/>
            <person name="Dutcher S."/>
            <person name="Estelle M."/>
            <person name="Fawcett J.A."/>
            <person name="Gundlach H."/>
            <person name="Hanada K."/>
            <person name="Heyl A."/>
            <person name="Hicks K.A."/>
            <person name="Hugh J."/>
            <person name="Lohr M."/>
            <person name="Mayer K."/>
            <person name="Melkozernov A."/>
            <person name="Murata T."/>
            <person name="Nelson D."/>
            <person name="Pils B."/>
            <person name="Prigge M."/>
            <person name="Reiss B."/>
            <person name="Renner T."/>
            <person name="Rombauts S."/>
            <person name="Rushton P."/>
            <person name="Sanderfoot A."/>
            <person name="Schween G."/>
            <person name="Shiu S.-H."/>
            <person name="Stueber K."/>
            <person name="Theodoulou F.L."/>
            <person name="Tu H."/>
            <person name="Van de Peer Y."/>
            <person name="Verrier P.J."/>
            <person name="Waters E."/>
            <person name="Wood A."/>
            <person name="Yang L."/>
            <person name="Cove D."/>
            <person name="Cuming A."/>
            <person name="Hasebe M."/>
            <person name="Lucas S."/>
            <person name="Mishler D.B."/>
            <person name="Reski R."/>
            <person name="Grigoriev I."/>
            <person name="Quatrano R.S."/>
            <person name="Boore J.L."/>
        </authorList>
    </citation>
    <scope>NUCLEOTIDE SEQUENCE [LARGE SCALE GENOMIC DNA]</scope>
    <source>
        <strain evidence="1 2">cv. Gransden 2004</strain>
    </source>
</reference>
<dbReference type="InParanoid" id="A0A7I4FSS3"/>
<keyword evidence="2" id="KW-1185">Reference proteome</keyword>
<sequence length="52" mass="5892">MDAWKDILNDKGRSFFCQLWCVGRVSHTSYQPSDASPISSTNQVIINIKGYL</sequence>